<dbReference type="GO" id="GO:0008017">
    <property type="term" value="F:microtubule binding"/>
    <property type="evidence" value="ECO:0007669"/>
    <property type="project" value="InterPro"/>
</dbReference>
<proteinExistence type="inferred from homology"/>
<keyword evidence="3 11" id="KW-0493">Microtubule</keyword>
<dbReference type="SMART" id="SM00129">
    <property type="entry name" value="KISc"/>
    <property type="match status" value="1"/>
</dbReference>
<gene>
    <name evidence="13" type="ORF">IMG5_106460</name>
</gene>
<protein>
    <recommendedName>
        <fullName evidence="11">Kinesin-like protein</fullName>
    </recommendedName>
</protein>
<dbReference type="InterPro" id="IPR027640">
    <property type="entry name" value="Kinesin-like_fam"/>
</dbReference>
<keyword evidence="6" id="KW-0175">Coiled coil</keyword>
<evidence type="ECO:0000313" key="14">
    <source>
        <dbReference type="Proteomes" id="UP000008983"/>
    </source>
</evidence>
<feature type="non-terminal residue" evidence="13">
    <location>
        <position position="363"/>
    </location>
</feature>
<dbReference type="InterPro" id="IPR001752">
    <property type="entry name" value="Kinesin_motor_dom"/>
</dbReference>
<dbReference type="PRINTS" id="PR00380">
    <property type="entry name" value="KINESINHEAVY"/>
</dbReference>
<keyword evidence="14" id="KW-1185">Reference proteome</keyword>
<feature type="domain" description="Kinesin motor" evidence="12">
    <location>
        <begin position="9"/>
        <end position="332"/>
    </location>
</feature>
<dbReference type="PROSITE" id="PS50067">
    <property type="entry name" value="KINESIN_MOTOR_2"/>
    <property type="match status" value="1"/>
</dbReference>
<keyword evidence="5 10" id="KW-0067">ATP-binding</keyword>
<keyword evidence="7 10" id="KW-0505">Motor protein</keyword>
<dbReference type="PROSITE" id="PS00411">
    <property type="entry name" value="KINESIN_MOTOR_1"/>
    <property type="match status" value="1"/>
</dbReference>
<keyword evidence="2" id="KW-0963">Cytoplasm</keyword>
<dbReference type="Pfam" id="PF00225">
    <property type="entry name" value="Kinesin"/>
    <property type="match status" value="1"/>
</dbReference>
<dbReference type="OrthoDB" id="3176171at2759"/>
<dbReference type="FunFam" id="3.40.850.10:FF:000019">
    <property type="entry name" value="Kinesin-like protein KIN-5D"/>
    <property type="match status" value="1"/>
</dbReference>
<dbReference type="SUPFAM" id="SSF52540">
    <property type="entry name" value="P-loop containing nucleoside triphosphate hydrolases"/>
    <property type="match status" value="1"/>
</dbReference>
<dbReference type="InterPro" id="IPR036961">
    <property type="entry name" value="Kinesin_motor_dom_sf"/>
</dbReference>
<accession>G0QT69</accession>
<dbReference type="InterPro" id="IPR027417">
    <property type="entry name" value="P-loop_NTPase"/>
</dbReference>
<dbReference type="Proteomes" id="UP000008983">
    <property type="component" value="Unassembled WGS sequence"/>
</dbReference>
<dbReference type="STRING" id="857967.G0QT69"/>
<dbReference type="AlphaFoldDB" id="G0QT69"/>
<dbReference type="GO" id="GO:0007018">
    <property type="term" value="P:microtubule-based movement"/>
    <property type="evidence" value="ECO:0007669"/>
    <property type="project" value="InterPro"/>
</dbReference>
<sequence>MINNDDSANIRVICRMRPLNQLEKSTGGEQCVVYDDKNITITVGNEKPQEFTFDRILDPNICQKEAFETIAIPVIESVMAGYNGTIFCYGQTCSGKTFTMEGPDNFTEETKGLIPRMMEKIFDIIINSSEDLEFQIRVSFIEIYNEKIVDLVDTKKSNLQVKESKTKGIYIQDASEIFVTSVEEMREVMKTGSSNRTQAATRMNERSSRSHSLFYLQIFKKNTSTDTTTISKLYFVDLAGSEKLSKTNVSGQQLEEAKNINKSLTCLGMVINALTSGGKEHVPYRDSKLTRILQESLGGNAKTTLVINISMCTYNDKEILQTLRFGFRAKSIKNQAKKNEEKSSKELYTLLDQASNKIKYQEE</sequence>
<dbReference type="GO" id="GO:0007010">
    <property type="term" value="P:cytoskeleton organization"/>
    <property type="evidence" value="ECO:0007669"/>
    <property type="project" value="UniProtKB-ARBA"/>
</dbReference>
<comment type="subcellular location">
    <subcellularLocation>
        <location evidence="1">Cytoplasm</location>
        <location evidence="1">Cytoskeleton</location>
    </subcellularLocation>
</comment>
<evidence type="ECO:0000256" key="2">
    <source>
        <dbReference type="ARBA" id="ARBA00022490"/>
    </source>
</evidence>
<keyword evidence="8" id="KW-0206">Cytoskeleton</keyword>
<comment type="similarity">
    <text evidence="9">Belongs to the TRAFAC class myosin-kinesin ATPase superfamily. Kinesin family. KIN-5/BimC subfamily.</text>
</comment>
<evidence type="ECO:0000256" key="10">
    <source>
        <dbReference type="PROSITE-ProRule" id="PRU00283"/>
    </source>
</evidence>
<evidence type="ECO:0000313" key="13">
    <source>
        <dbReference type="EMBL" id="EGR31594.1"/>
    </source>
</evidence>
<dbReference type="GO" id="GO:0003777">
    <property type="term" value="F:microtubule motor activity"/>
    <property type="evidence" value="ECO:0007669"/>
    <property type="project" value="InterPro"/>
</dbReference>
<evidence type="ECO:0000256" key="5">
    <source>
        <dbReference type="ARBA" id="ARBA00022840"/>
    </source>
</evidence>
<dbReference type="GO" id="GO:0005874">
    <property type="term" value="C:microtubule"/>
    <property type="evidence" value="ECO:0007669"/>
    <property type="project" value="UniProtKB-KW"/>
</dbReference>
<dbReference type="RefSeq" id="XP_004035080.1">
    <property type="nucleotide sequence ID" value="XM_004035032.1"/>
</dbReference>
<evidence type="ECO:0000256" key="8">
    <source>
        <dbReference type="ARBA" id="ARBA00023212"/>
    </source>
</evidence>
<reference evidence="13 14" key="1">
    <citation type="submission" date="2011-07" db="EMBL/GenBank/DDBJ databases">
        <authorList>
            <person name="Coyne R."/>
            <person name="Brami D."/>
            <person name="Johnson J."/>
            <person name="Hostetler J."/>
            <person name="Hannick L."/>
            <person name="Clark T."/>
            <person name="Cassidy-Hanley D."/>
            <person name="Inman J."/>
        </authorList>
    </citation>
    <scope>NUCLEOTIDE SEQUENCE [LARGE SCALE GENOMIC DNA]</scope>
    <source>
        <strain evidence="13 14">G5</strain>
    </source>
</reference>
<evidence type="ECO:0000256" key="4">
    <source>
        <dbReference type="ARBA" id="ARBA00022741"/>
    </source>
</evidence>
<dbReference type="EMBL" id="GL983843">
    <property type="protein sequence ID" value="EGR31594.1"/>
    <property type="molecule type" value="Genomic_DNA"/>
</dbReference>
<name>G0QT69_ICHMU</name>
<evidence type="ECO:0000256" key="7">
    <source>
        <dbReference type="ARBA" id="ARBA00023175"/>
    </source>
</evidence>
<dbReference type="InParanoid" id="G0QT69"/>
<dbReference type="OMA" id="HAMANEP"/>
<evidence type="ECO:0000256" key="6">
    <source>
        <dbReference type="ARBA" id="ARBA00023054"/>
    </source>
</evidence>
<feature type="binding site" evidence="10">
    <location>
        <begin position="90"/>
        <end position="97"/>
    </location>
    <ligand>
        <name>ATP</name>
        <dbReference type="ChEBI" id="CHEBI:30616"/>
    </ligand>
</feature>
<organism evidence="13 14">
    <name type="scientific">Ichthyophthirius multifiliis</name>
    <name type="common">White spot disease agent</name>
    <name type="synonym">Ich</name>
    <dbReference type="NCBI Taxonomy" id="5932"/>
    <lineage>
        <taxon>Eukaryota</taxon>
        <taxon>Sar</taxon>
        <taxon>Alveolata</taxon>
        <taxon>Ciliophora</taxon>
        <taxon>Intramacronucleata</taxon>
        <taxon>Oligohymenophorea</taxon>
        <taxon>Hymenostomatida</taxon>
        <taxon>Ophryoglenina</taxon>
        <taxon>Ichthyophthirius</taxon>
    </lineage>
</organism>
<dbReference type="GeneID" id="14907737"/>
<dbReference type="PANTHER" id="PTHR47968">
    <property type="entry name" value="CENTROMERE PROTEIN E"/>
    <property type="match status" value="1"/>
</dbReference>
<dbReference type="Gene3D" id="3.40.850.10">
    <property type="entry name" value="Kinesin motor domain"/>
    <property type="match status" value="1"/>
</dbReference>
<dbReference type="GO" id="GO:0005524">
    <property type="term" value="F:ATP binding"/>
    <property type="evidence" value="ECO:0007669"/>
    <property type="project" value="UniProtKB-UniRule"/>
</dbReference>
<dbReference type="InterPro" id="IPR019821">
    <property type="entry name" value="Kinesin_motor_CS"/>
</dbReference>
<evidence type="ECO:0000256" key="3">
    <source>
        <dbReference type="ARBA" id="ARBA00022701"/>
    </source>
</evidence>
<keyword evidence="4 10" id="KW-0547">Nucleotide-binding</keyword>
<evidence type="ECO:0000256" key="9">
    <source>
        <dbReference type="ARBA" id="ARBA00034704"/>
    </source>
</evidence>
<dbReference type="PANTHER" id="PTHR47968:SF36">
    <property type="entry name" value="KINESIN HEAVY CHAIN ISOFORM X1"/>
    <property type="match status" value="1"/>
</dbReference>
<dbReference type="eggNOG" id="KOG0240">
    <property type="taxonomic scope" value="Eukaryota"/>
</dbReference>
<evidence type="ECO:0000256" key="1">
    <source>
        <dbReference type="ARBA" id="ARBA00004245"/>
    </source>
</evidence>
<evidence type="ECO:0000259" key="12">
    <source>
        <dbReference type="PROSITE" id="PS50067"/>
    </source>
</evidence>
<evidence type="ECO:0000256" key="11">
    <source>
        <dbReference type="RuleBase" id="RU000394"/>
    </source>
</evidence>